<reference evidence="1" key="1">
    <citation type="submission" date="2021-08" db="EMBL/GenBank/DDBJ databases">
        <title>The first chromosome-level gecko genome reveals the dynamic sex chromosomes of Neotropical dwarf geckos (Sphaerodactylidae: Sphaerodactylus).</title>
        <authorList>
            <person name="Pinto B.J."/>
            <person name="Keating S.E."/>
            <person name="Gamble T."/>
        </authorList>
    </citation>
    <scope>NUCLEOTIDE SEQUENCE</scope>
    <source>
        <strain evidence="1">TG3544</strain>
    </source>
</reference>
<dbReference type="EMBL" id="CM037619">
    <property type="protein sequence ID" value="KAH8006422.1"/>
    <property type="molecule type" value="Genomic_DNA"/>
</dbReference>
<name>A0ACB8FMC8_9SAUR</name>
<evidence type="ECO:0000313" key="2">
    <source>
        <dbReference type="Proteomes" id="UP000827872"/>
    </source>
</evidence>
<evidence type="ECO:0000313" key="1">
    <source>
        <dbReference type="EMBL" id="KAH8006422.1"/>
    </source>
</evidence>
<proteinExistence type="predicted"/>
<keyword evidence="2" id="KW-1185">Reference proteome</keyword>
<organism evidence="1 2">
    <name type="scientific">Sphaerodactylus townsendi</name>
    <dbReference type="NCBI Taxonomy" id="933632"/>
    <lineage>
        <taxon>Eukaryota</taxon>
        <taxon>Metazoa</taxon>
        <taxon>Chordata</taxon>
        <taxon>Craniata</taxon>
        <taxon>Vertebrata</taxon>
        <taxon>Euteleostomi</taxon>
        <taxon>Lepidosauria</taxon>
        <taxon>Squamata</taxon>
        <taxon>Bifurcata</taxon>
        <taxon>Gekkota</taxon>
        <taxon>Sphaerodactylidae</taxon>
        <taxon>Sphaerodactylus</taxon>
    </lineage>
</organism>
<gene>
    <name evidence="1" type="primary">ZC3HC1_2</name>
    <name evidence="1" type="ORF">K3G42_003899</name>
</gene>
<sequence>MRSWDSSSSSERLDGEASSPNTRSRPVTRSMGQGEVCGLGTEVPSSPHRKAKRARLCSSSSSDSSARSFFSPESQHRDWCPWVNPVKGTEPSGNSEDQADGMPRKADLGWQAVLKVLLACKQTEGLADAESESLSAKSRKVFRIFRQWEAACSSSL</sequence>
<protein>
    <submittedName>
        <fullName evidence="1">Nuclear-interacting partner of ALK</fullName>
    </submittedName>
</protein>
<accession>A0ACB8FMC8</accession>
<dbReference type="Proteomes" id="UP000827872">
    <property type="component" value="Linkage Group LG06"/>
</dbReference>
<comment type="caution">
    <text evidence="1">The sequence shown here is derived from an EMBL/GenBank/DDBJ whole genome shotgun (WGS) entry which is preliminary data.</text>
</comment>